<comment type="caution">
    <text evidence="6">The sequence shown here is derived from an EMBL/GenBank/DDBJ whole genome shotgun (WGS) entry which is preliminary data.</text>
</comment>
<evidence type="ECO:0000256" key="3">
    <source>
        <dbReference type="ARBA" id="ARBA00022989"/>
    </source>
</evidence>
<feature type="compositionally biased region" description="Low complexity" evidence="5">
    <location>
        <begin position="52"/>
        <end position="63"/>
    </location>
</feature>
<keyword evidence="4" id="KW-0472">Membrane</keyword>
<accession>A0A438MSI8</accession>
<dbReference type="OrthoDB" id="25503at2759"/>
<dbReference type="PANTHER" id="PTHR12864">
    <property type="entry name" value="RAN BINDING PROTEIN 9-RELATED"/>
    <property type="match status" value="1"/>
</dbReference>
<dbReference type="AlphaFoldDB" id="A0A438MSI8"/>
<feature type="compositionally biased region" description="Pro residues" evidence="5">
    <location>
        <begin position="109"/>
        <end position="125"/>
    </location>
</feature>
<dbReference type="InterPro" id="IPR043136">
    <property type="entry name" value="B30.2/SPRY_sf"/>
</dbReference>
<proteinExistence type="predicted"/>
<feature type="compositionally biased region" description="Gly residues" evidence="5">
    <location>
        <begin position="41"/>
        <end position="51"/>
    </location>
</feature>
<dbReference type="InterPro" id="IPR050618">
    <property type="entry name" value="Ubq-SigPath_Reg"/>
</dbReference>
<gene>
    <name evidence="6" type="ORF">B0A52_09409</name>
</gene>
<keyword evidence="3" id="KW-1133">Transmembrane helix</keyword>
<dbReference type="Proteomes" id="UP000288859">
    <property type="component" value="Unassembled WGS sequence"/>
</dbReference>
<keyword evidence="2" id="KW-0812">Transmembrane</keyword>
<dbReference type="Gene3D" id="2.60.120.920">
    <property type="match status" value="1"/>
</dbReference>
<reference evidence="6 7" key="1">
    <citation type="submission" date="2017-03" db="EMBL/GenBank/DDBJ databases">
        <title>Genomes of endolithic fungi from Antarctica.</title>
        <authorList>
            <person name="Coleine C."/>
            <person name="Masonjones S."/>
            <person name="Stajich J.E."/>
        </authorList>
    </citation>
    <scope>NUCLEOTIDE SEQUENCE [LARGE SCALE GENOMIC DNA]</scope>
    <source>
        <strain evidence="6 7">CCFEE 6314</strain>
    </source>
</reference>
<name>A0A438MSI8_EXOME</name>
<comment type="subcellular location">
    <subcellularLocation>
        <location evidence="1">Membrane</location>
    </subcellularLocation>
</comment>
<evidence type="ECO:0000256" key="4">
    <source>
        <dbReference type="ARBA" id="ARBA00023136"/>
    </source>
</evidence>
<evidence type="ECO:0000256" key="5">
    <source>
        <dbReference type="SAM" id="MobiDB-lite"/>
    </source>
</evidence>
<sequence length="403" mass="43770">MGLFRSLKGKVDVGTDDPPKPTQIGSSHDGWSVRDEKRRMFGGGGGGGGSGDSFQHSQSSSSHAPTPQHDQYNAPPGPPPCHRMANDQYVPPEGPPPSHGRRLTQTEFQPPPGPPPTQASNPPPYHDWTVIPDTSLLPPPPAITEEFSPTNNASWDSAARALDWCEQNLVFTPSIPSSRIHVDSQAGRTGFDPPPAQLWRGSSVRQLSPVSYRVKTSKSQQDAILLSTLPIYFAAADNPLQTQREKTIYFEIRVINIANENSGIAIGFSAKPYPPWRLPGWHRASLGIHGDDGRRFVNDSGGGRDFVTAFRPGETLGVGMTFSTDELRASGPEGRVKTRVFFTRGGAKNQADGWEIDEERDADLDPIEGLMGEGDLYAAVGVFGGLEFEVNLGKETWLWTPQG</sequence>
<dbReference type="CDD" id="cd12910">
    <property type="entry name" value="SPRY_SSH4_like"/>
    <property type="match status" value="1"/>
</dbReference>
<feature type="region of interest" description="Disordered" evidence="5">
    <location>
        <begin position="1"/>
        <end position="146"/>
    </location>
</feature>
<feature type="compositionally biased region" description="Basic and acidic residues" evidence="5">
    <location>
        <begin position="9"/>
        <end position="19"/>
    </location>
</feature>
<evidence type="ECO:0000313" key="7">
    <source>
        <dbReference type="Proteomes" id="UP000288859"/>
    </source>
</evidence>
<organism evidence="6 7">
    <name type="scientific">Exophiala mesophila</name>
    <name type="common">Black yeast-like fungus</name>
    <dbReference type="NCBI Taxonomy" id="212818"/>
    <lineage>
        <taxon>Eukaryota</taxon>
        <taxon>Fungi</taxon>
        <taxon>Dikarya</taxon>
        <taxon>Ascomycota</taxon>
        <taxon>Pezizomycotina</taxon>
        <taxon>Eurotiomycetes</taxon>
        <taxon>Chaetothyriomycetidae</taxon>
        <taxon>Chaetothyriales</taxon>
        <taxon>Herpotrichiellaceae</taxon>
        <taxon>Exophiala</taxon>
    </lineage>
</organism>
<evidence type="ECO:0000256" key="2">
    <source>
        <dbReference type="ARBA" id="ARBA00022692"/>
    </source>
</evidence>
<protein>
    <recommendedName>
        <fullName evidence="8">SPRY domain-containing protein</fullName>
    </recommendedName>
</protein>
<dbReference type="GO" id="GO:0016020">
    <property type="term" value="C:membrane"/>
    <property type="evidence" value="ECO:0007669"/>
    <property type="project" value="UniProtKB-SubCell"/>
</dbReference>
<dbReference type="EMBL" id="NAJM01000058">
    <property type="protein sequence ID" value="RVX66658.1"/>
    <property type="molecule type" value="Genomic_DNA"/>
</dbReference>
<evidence type="ECO:0008006" key="8">
    <source>
        <dbReference type="Google" id="ProtNLM"/>
    </source>
</evidence>
<dbReference type="InterPro" id="IPR035780">
    <property type="entry name" value="SPRY_Ssh4-like"/>
</dbReference>
<evidence type="ECO:0000313" key="6">
    <source>
        <dbReference type="EMBL" id="RVX66658.1"/>
    </source>
</evidence>
<evidence type="ECO:0000256" key="1">
    <source>
        <dbReference type="ARBA" id="ARBA00004370"/>
    </source>
</evidence>
<dbReference type="VEuPathDB" id="FungiDB:PV10_01145"/>